<evidence type="ECO:0000256" key="1">
    <source>
        <dbReference type="ARBA" id="ARBA00010378"/>
    </source>
</evidence>
<feature type="region of interest" description="Disordered" evidence="4">
    <location>
        <begin position="522"/>
        <end position="545"/>
    </location>
</feature>
<keyword evidence="7" id="KW-1185">Reference proteome</keyword>
<dbReference type="InterPro" id="IPR006626">
    <property type="entry name" value="PbH1"/>
</dbReference>
<dbReference type="InterPro" id="IPR003593">
    <property type="entry name" value="AAA+_ATPase"/>
</dbReference>
<dbReference type="InterPro" id="IPR011050">
    <property type="entry name" value="Pectin_lyase_fold/virulence"/>
</dbReference>
<organism evidence="6 7">
    <name type="scientific">Micromonospora matsumotoense</name>
    <dbReference type="NCBI Taxonomy" id="121616"/>
    <lineage>
        <taxon>Bacteria</taxon>
        <taxon>Bacillati</taxon>
        <taxon>Actinomycetota</taxon>
        <taxon>Actinomycetes</taxon>
        <taxon>Micromonosporales</taxon>
        <taxon>Micromonosporaceae</taxon>
        <taxon>Micromonospora</taxon>
    </lineage>
</organism>
<dbReference type="Pfam" id="PF00004">
    <property type="entry name" value="AAA"/>
    <property type="match status" value="1"/>
</dbReference>
<dbReference type="STRING" id="121616.GA0070216_113105"/>
<reference evidence="7" key="1">
    <citation type="submission" date="2016-06" db="EMBL/GenBank/DDBJ databases">
        <authorList>
            <person name="Varghese N."/>
            <person name="Submissions Spin"/>
        </authorList>
    </citation>
    <scope>NUCLEOTIDE SEQUENCE [LARGE SCALE GENOMIC DNA]</scope>
    <source>
        <strain evidence="7">DSM 44100</strain>
    </source>
</reference>
<dbReference type="SMART" id="SM00710">
    <property type="entry name" value="PbH1"/>
    <property type="match status" value="11"/>
</dbReference>
<dbReference type="SUPFAM" id="SSF52540">
    <property type="entry name" value="P-loop containing nucleoside triphosphate hydrolases"/>
    <property type="match status" value="2"/>
</dbReference>
<gene>
    <name evidence="6" type="ORF">GA0070216_113105</name>
</gene>
<dbReference type="PRINTS" id="PR00819">
    <property type="entry name" value="CBXCFQXSUPER"/>
</dbReference>
<dbReference type="GO" id="GO:0005524">
    <property type="term" value="F:ATP binding"/>
    <property type="evidence" value="ECO:0007669"/>
    <property type="project" value="UniProtKB-KW"/>
</dbReference>
<feature type="domain" description="AAA+ ATPase" evidence="5">
    <location>
        <begin position="890"/>
        <end position="1088"/>
    </location>
</feature>
<keyword evidence="2" id="KW-0547">Nucleotide-binding</keyword>
<dbReference type="Gene3D" id="2.160.20.10">
    <property type="entry name" value="Single-stranded right-handed beta-helix, Pectin lyase-like"/>
    <property type="match status" value="3"/>
</dbReference>
<dbReference type="Proteomes" id="UP000198797">
    <property type="component" value="Unassembled WGS sequence"/>
</dbReference>
<dbReference type="SUPFAM" id="SSF51126">
    <property type="entry name" value="Pectin lyase-like"/>
    <property type="match status" value="2"/>
</dbReference>
<dbReference type="InterPro" id="IPR039448">
    <property type="entry name" value="Beta_helix"/>
</dbReference>
<dbReference type="Gene3D" id="1.10.8.60">
    <property type="match status" value="1"/>
</dbReference>
<dbReference type="InterPro" id="IPR000641">
    <property type="entry name" value="CbxX/CfxQ"/>
</dbReference>
<comment type="similarity">
    <text evidence="1">Belongs to the CbxX/CfxQ family.</text>
</comment>
<dbReference type="InterPro" id="IPR027417">
    <property type="entry name" value="P-loop_NTPase"/>
</dbReference>
<dbReference type="PANTHER" id="PTHR43392">
    <property type="entry name" value="AAA-TYPE ATPASE FAMILY PROTEIN / ANKYRIN REPEAT FAMILY PROTEIN"/>
    <property type="match status" value="1"/>
</dbReference>
<feature type="domain" description="AAA+ ATPase" evidence="5">
    <location>
        <begin position="600"/>
        <end position="741"/>
    </location>
</feature>
<dbReference type="InterPro" id="IPR012334">
    <property type="entry name" value="Pectin_lyas_fold"/>
</dbReference>
<dbReference type="InterPro" id="IPR003959">
    <property type="entry name" value="ATPase_AAA_core"/>
</dbReference>
<dbReference type="RefSeq" id="WP_091250166.1">
    <property type="nucleotide sequence ID" value="NZ_FMCU01000013.1"/>
</dbReference>
<evidence type="ECO:0000256" key="4">
    <source>
        <dbReference type="SAM" id="MobiDB-lite"/>
    </source>
</evidence>
<dbReference type="Pfam" id="PF13229">
    <property type="entry name" value="Beta_helix"/>
    <property type="match status" value="2"/>
</dbReference>
<dbReference type="EMBL" id="FMCU01000013">
    <property type="protein sequence ID" value="SCF40029.1"/>
    <property type="molecule type" value="Genomic_DNA"/>
</dbReference>
<dbReference type="Pfam" id="PF17866">
    <property type="entry name" value="AAA_lid_6"/>
    <property type="match status" value="1"/>
</dbReference>
<dbReference type="AlphaFoldDB" id="A0A1C5A4F8"/>
<dbReference type="InterPro" id="IPR041627">
    <property type="entry name" value="AAA_lid_6"/>
</dbReference>
<dbReference type="SMART" id="SM00382">
    <property type="entry name" value="AAA"/>
    <property type="match status" value="2"/>
</dbReference>
<dbReference type="InterPro" id="IPR050773">
    <property type="entry name" value="CbxX/CfxQ_RuBisCO_ESX"/>
</dbReference>
<dbReference type="PANTHER" id="PTHR43392:SF2">
    <property type="entry name" value="AAA-TYPE ATPASE FAMILY PROTEIN _ ANKYRIN REPEAT FAMILY PROTEIN"/>
    <property type="match status" value="1"/>
</dbReference>
<evidence type="ECO:0000313" key="6">
    <source>
        <dbReference type="EMBL" id="SCF40029.1"/>
    </source>
</evidence>
<protein>
    <submittedName>
        <fullName evidence="6">AAA+-type ATPase, SpoVK/Ycf46/Vps4 family</fullName>
    </submittedName>
</protein>
<dbReference type="CDD" id="cd00009">
    <property type="entry name" value="AAA"/>
    <property type="match status" value="1"/>
</dbReference>
<dbReference type="Gene3D" id="3.40.50.300">
    <property type="entry name" value="P-loop containing nucleotide triphosphate hydrolases"/>
    <property type="match status" value="2"/>
</dbReference>
<evidence type="ECO:0000259" key="5">
    <source>
        <dbReference type="SMART" id="SM00382"/>
    </source>
</evidence>
<keyword evidence="3" id="KW-0067">ATP-binding</keyword>
<sequence length="1111" mass="115572">MTRQVLTVGGGQPGAFSTIGAAVAHAEPGATITVHPGRYVEKLVVGNRITIAAEPGGIVQVHVEEGSVLAVHGEGAQLRGISLSSDDPKLAAVDVYSGEAALDDCRVGGAAWVTLLARLQGTLALRHCEIRSSTGAAIVVTSPGASTVEDTVVRDVATSGVVVSDRGSLTLRRCTMERTGANSICVNGDGRLVVERCEIVAAGKPALVVEQRGHARINRLRVRQSANVDVFMRGEIDVVVADSEFTGAQLQAVHIAGGATPTFRGCTFGSAGRSAAHVTGEAKPTFVDCVFADSPIGVTVEAKSGPRFEGITVRGSSEQVAVVTGAASMTVHGLRATVTRGAGLLVTDGAGVEGSDLVVDSGSAAALELRESARGTIRDARFTGTAAVCVVIGSGARLDLRSAVLDGTGLRVADNADLRLLDTEFIDVPGDGLQVGAAGAVTASRVRVRRARQAGVRLERGSRGSFTDCEVLESGAAGFDVDTAEPVSITRCVARDSGGEDVRQTGDAHLTITALTTGRAARSVAPTSPAPLATGYASAPTPEADGDLAAGPAGDELSGPLRELAGLIGLSGVKQEVTALINLIKMSQVRQQMGLPMPPMSRHLVFAGPPGTGKTTVARLYGAVLAELGVLAKGHMVEAARADLVGQYIGSTAIKTTELVTGAIGGVLFIDEAYTLSAGSGGSGPDFGQEAIDALMKIMEDQRDELVVIVAGYSELMERFLASNPGLASRFTRTIEFPNYSVDELVTITSNLCRKHYYELTDDAVDALRTYFERVPRNSTFGNGRVARKLFESMINNQASRLAVTPPTKDTEINRLTGADLAPELRLLEELPVEQRNQPDATRNPGGAITAARSWQRVSRLVGAADVREAVEATLLNLCELRNRRRSPGKHGNVLLSGAAGSGRGEFARHYAAGLSELDLVPIGQLVRVSTQLQLAPQWSGQLPSLVRAALDDASGGTLLVDYVDDGTGGGPEVVETLVEQLRTRLGDPVVVLVAEPAAMTGLGAALPGLADVFGQTWHVPELTVAELAEVVVRHLVRRGHEVPDDVRAALAGLAARMPERTVRAAHLLSRSLTRATGSRTLALADLHGLVSHDDPATVAARQSGGLAAVG</sequence>
<evidence type="ECO:0000313" key="7">
    <source>
        <dbReference type="Proteomes" id="UP000198797"/>
    </source>
</evidence>
<evidence type="ECO:0000256" key="3">
    <source>
        <dbReference type="ARBA" id="ARBA00022840"/>
    </source>
</evidence>
<evidence type="ECO:0000256" key="2">
    <source>
        <dbReference type="ARBA" id="ARBA00022741"/>
    </source>
</evidence>
<name>A0A1C5A4F8_9ACTN</name>
<dbReference type="FunFam" id="3.40.50.300:FF:000216">
    <property type="entry name" value="Type VII secretion ATPase EccA"/>
    <property type="match status" value="1"/>
</dbReference>
<proteinExistence type="inferred from homology"/>
<dbReference type="OrthoDB" id="9806903at2"/>
<accession>A0A1C5A4F8</accession>
<dbReference type="GO" id="GO:0016887">
    <property type="term" value="F:ATP hydrolysis activity"/>
    <property type="evidence" value="ECO:0007669"/>
    <property type="project" value="InterPro"/>
</dbReference>